<name>A0A976GBH1_9BURK</name>
<evidence type="ECO:0000313" key="3">
    <source>
        <dbReference type="Proteomes" id="UP000256862"/>
    </source>
</evidence>
<sequence length="118" mass="13245">MTKERPILISGAMARGRRCGPVKAMPAPHKDRANLPSVTETHRLSLLDLSNSHNSRQRHANTSTFALERQESTVCMSLRAEHLAPLITPVVTREDDRRHLLPMRTSKDNDRVHGASYA</sequence>
<dbReference type="AlphaFoldDB" id="A0A976GBH1"/>
<reference evidence="2 3" key="1">
    <citation type="submission" date="2018-01" db="EMBL/GenBank/DDBJ databases">
        <authorList>
            <person name="Clerissi C."/>
        </authorList>
    </citation>
    <scope>NUCLEOTIDE SEQUENCE [LARGE SCALE GENOMIC DNA]</scope>
    <source>
        <strain evidence="2">Cupriavidus oxalaticus LMG 2235</strain>
    </source>
</reference>
<organism evidence="2 3">
    <name type="scientific">Cupriavidus oxalaticus</name>
    <dbReference type="NCBI Taxonomy" id="96344"/>
    <lineage>
        <taxon>Bacteria</taxon>
        <taxon>Pseudomonadati</taxon>
        <taxon>Pseudomonadota</taxon>
        <taxon>Betaproteobacteria</taxon>
        <taxon>Burkholderiales</taxon>
        <taxon>Burkholderiaceae</taxon>
        <taxon>Cupriavidus</taxon>
    </lineage>
</organism>
<proteinExistence type="predicted"/>
<dbReference type="Proteomes" id="UP000256862">
    <property type="component" value="Chromosome CO2235"/>
</dbReference>
<evidence type="ECO:0000256" key="1">
    <source>
        <dbReference type="SAM" id="MobiDB-lite"/>
    </source>
</evidence>
<feature type="region of interest" description="Disordered" evidence="1">
    <location>
        <begin position="94"/>
        <end position="118"/>
    </location>
</feature>
<evidence type="ECO:0000313" key="2">
    <source>
        <dbReference type="EMBL" id="SPC17341.1"/>
    </source>
</evidence>
<accession>A0A976GBH1</accession>
<feature type="region of interest" description="Disordered" evidence="1">
    <location>
        <begin position="18"/>
        <end position="39"/>
    </location>
</feature>
<gene>
    <name evidence="2" type="ORF">CO2235_90215</name>
</gene>
<comment type="caution">
    <text evidence="2">The sequence shown here is derived from an EMBL/GenBank/DDBJ whole genome shotgun (WGS) entry which is preliminary data.</text>
</comment>
<dbReference type="EMBL" id="OGUS01000131">
    <property type="protein sequence ID" value="SPC17341.1"/>
    <property type="molecule type" value="Genomic_DNA"/>
</dbReference>
<protein>
    <submittedName>
        <fullName evidence="2">Uncharacterized protein</fullName>
    </submittedName>
</protein>